<evidence type="ECO:0000259" key="2">
    <source>
        <dbReference type="Pfam" id="PF01551"/>
    </source>
</evidence>
<keyword evidence="4" id="KW-1185">Reference proteome</keyword>
<accession>A0A1H9ADJ8</accession>
<feature type="domain" description="M23ase beta-sheet core" evidence="2">
    <location>
        <begin position="54"/>
        <end position="152"/>
    </location>
</feature>
<proteinExistence type="predicted"/>
<dbReference type="RefSeq" id="WP_074640229.1">
    <property type="nucleotide sequence ID" value="NZ_FOFU01000001.1"/>
</dbReference>
<gene>
    <name evidence="3" type="ORF">SAMN04487977_101298</name>
</gene>
<dbReference type="SUPFAM" id="SSF51261">
    <property type="entry name" value="Duplicated hybrid motif"/>
    <property type="match status" value="1"/>
</dbReference>
<dbReference type="InterPro" id="IPR016047">
    <property type="entry name" value="M23ase_b-sheet_dom"/>
</dbReference>
<protein>
    <submittedName>
        <fullName evidence="3">Peptidase family M23</fullName>
    </submittedName>
</protein>
<dbReference type="InterPro" id="IPR011055">
    <property type="entry name" value="Dup_hybrid_motif"/>
</dbReference>
<dbReference type="Pfam" id="PF01551">
    <property type="entry name" value="Peptidase_M23"/>
    <property type="match status" value="1"/>
</dbReference>
<reference evidence="3 4" key="1">
    <citation type="submission" date="2016-10" db="EMBL/GenBank/DDBJ databases">
        <authorList>
            <person name="de Groot N.N."/>
        </authorList>
    </citation>
    <scope>NUCLEOTIDE SEQUENCE [LARGE SCALE GENOMIC DNA]</scope>
    <source>
        <strain evidence="3 4">B25</strain>
    </source>
</reference>
<dbReference type="AlphaFoldDB" id="A0A1H9ADJ8"/>
<organism evidence="3 4">
    <name type="scientific">Treponema bryantii</name>
    <dbReference type="NCBI Taxonomy" id="163"/>
    <lineage>
        <taxon>Bacteria</taxon>
        <taxon>Pseudomonadati</taxon>
        <taxon>Spirochaetota</taxon>
        <taxon>Spirochaetia</taxon>
        <taxon>Spirochaetales</taxon>
        <taxon>Treponemataceae</taxon>
        <taxon>Treponema</taxon>
    </lineage>
</organism>
<evidence type="ECO:0000256" key="1">
    <source>
        <dbReference type="SAM" id="SignalP"/>
    </source>
</evidence>
<evidence type="ECO:0000313" key="3">
    <source>
        <dbReference type="EMBL" id="SEP74749.1"/>
    </source>
</evidence>
<dbReference type="Proteomes" id="UP000182360">
    <property type="component" value="Unassembled WGS sequence"/>
</dbReference>
<dbReference type="STRING" id="163.SAMN04487775_10491"/>
<keyword evidence="1" id="KW-0732">Signal</keyword>
<sequence length="287" mass="31667">MKKTLLITTCFLICASAFCFDWPQSEVTKNSFNSYFGQNRGGILSTSVVFSEPDEVKAAEDGYITAIITENSDDSDFFPSTLGTAVILAHNDDLISVYGNLDAETLTLNNEKEHSIDGGAIIASSGNSGYQENNGNLEFKIIDSKNKAAINPVVLMPRAEEEIPLTLSGIIIVSKNNDYYDINTYKTYYSGLYKVYFKRNPIATPYKTSVSINGIIVDQLSYDMITQENNKLCIIGKKKYTAADIFPNDDLQLLGEAMFTPGRATLGLTISDMLGNVKQLNYNILIK</sequence>
<feature type="chain" id="PRO_5010231250" evidence="1">
    <location>
        <begin position="20"/>
        <end position="287"/>
    </location>
</feature>
<dbReference type="EMBL" id="FOFU01000001">
    <property type="protein sequence ID" value="SEP74749.1"/>
    <property type="molecule type" value="Genomic_DNA"/>
</dbReference>
<evidence type="ECO:0000313" key="4">
    <source>
        <dbReference type="Proteomes" id="UP000182360"/>
    </source>
</evidence>
<dbReference type="Gene3D" id="2.70.70.10">
    <property type="entry name" value="Glucose Permease (Domain IIA)"/>
    <property type="match status" value="1"/>
</dbReference>
<feature type="signal peptide" evidence="1">
    <location>
        <begin position="1"/>
        <end position="19"/>
    </location>
</feature>
<name>A0A1H9ADJ8_9SPIR</name>